<comment type="caution">
    <text evidence="2">The sequence shown here is derived from an EMBL/GenBank/DDBJ whole genome shotgun (WGS) entry which is preliminary data.</text>
</comment>
<evidence type="ECO:0000256" key="1">
    <source>
        <dbReference type="SAM" id="SignalP"/>
    </source>
</evidence>
<protein>
    <submittedName>
        <fullName evidence="2">Uncharacterized protein</fullName>
    </submittedName>
</protein>
<keyword evidence="3" id="KW-1185">Reference proteome</keyword>
<evidence type="ECO:0000313" key="2">
    <source>
        <dbReference type="EMBL" id="GJF00037.1"/>
    </source>
</evidence>
<dbReference type="AlphaFoldDB" id="A0A9P3GSI8"/>
<gene>
    <name evidence="2" type="ORF">PsYK624_163140</name>
</gene>
<proteinExistence type="predicted"/>
<sequence>MQVCLVRLLICFKQAKAFGDAQRLPGELRERVGNTSKAFETHCSRLSDFELGKTITSWLLSFSCCQHV</sequence>
<keyword evidence="1" id="KW-0732">Signal</keyword>
<name>A0A9P3GSI8_9APHY</name>
<dbReference type="Proteomes" id="UP000703269">
    <property type="component" value="Unassembled WGS sequence"/>
</dbReference>
<dbReference type="EMBL" id="BPQB01000131">
    <property type="protein sequence ID" value="GJF00037.1"/>
    <property type="molecule type" value="Genomic_DNA"/>
</dbReference>
<evidence type="ECO:0000313" key="3">
    <source>
        <dbReference type="Proteomes" id="UP000703269"/>
    </source>
</evidence>
<reference evidence="2 3" key="1">
    <citation type="submission" date="2021-08" db="EMBL/GenBank/DDBJ databases">
        <title>Draft Genome Sequence of Phanerochaete sordida strain YK-624.</title>
        <authorList>
            <person name="Mori T."/>
            <person name="Dohra H."/>
            <person name="Suzuki T."/>
            <person name="Kawagishi H."/>
            <person name="Hirai H."/>
        </authorList>
    </citation>
    <scope>NUCLEOTIDE SEQUENCE [LARGE SCALE GENOMIC DNA]</scope>
    <source>
        <strain evidence="2 3">YK-624</strain>
    </source>
</reference>
<organism evidence="2 3">
    <name type="scientific">Phanerochaete sordida</name>
    <dbReference type="NCBI Taxonomy" id="48140"/>
    <lineage>
        <taxon>Eukaryota</taxon>
        <taxon>Fungi</taxon>
        <taxon>Dikarya</taxon>
        <taxon>Basidiomycota</taxon>
        <taxon>Agaricomycotina</taxon>
        <taxon>Agaricomycetes</taxon>
        <taxon>Polyporales</taxon>
        <taxon>Phanerochaetaceae</taxon>
        <taxon>Phanerochaete</taxon>
    </lineage>
</organism>
<feature type="chain" id="PRO_5040426088" evidence="1">
    <location>
        <begin position="18"/>
        <end position="68"/>
    </location>
</feature>
<accession>A0A9P3GSI8</accession>
<feature type="signal peptide" evidence="1">
    <location>
        <begin position="1"/>
        <end position="17"/>
    </location>
</feature>